<feature type="signal peptide" evidence="2">
    <location>
        <begin position="1"/>
        <end position="19"/>
    </location>
</feature>
<gene>
    <name evidence="3" type="ORF">L249_3410</name>
</gene>
<comment type="caution">
    <text evidence="3">The sequence shown here is derived from an EMBL/GenBank/DDBJ whole genome shotgun (WGS) entry which is preliminary data.</text>
</comment>
<keyword evidence="2" id="KW-0732">Signal</keyword>
<keyword evidence="4" id="KW-1185">Reference proteome</keyword>
<evidence type="ECO:0000256" key="2">
    <source>
        <dbReference type="SAM" id="SignalP"/>
    </source>
</evidence>
<evidence type="ECO:0000256" key="1">
    <source>
        <dbReference type="SAM" id="MobiDB-lite"/>
    </source>
</evidence>
<feature type="region of interest" description="Disordered" evidence="1">
    <location>
        <begin position="23"/>
        <end position="45"/>
    </location>
</feature>
<feature type="chain" id="PRO_5016883482" evidence="2">
    <location>
        <begin position="20"/>
        <end position="116"/>
    </location>
</feature>
<dbReference type="Proteomes" id="UP000253664">
    <property type="component" value="Unassembled WGS sequence"/>
</dbReference>
<evidence type="ECO:0000313" key="3">
    <source>
        <dbReference type="EMBL" id="RCI15597.1"/>
    </source>
</evidence>
<reference evidence="3 4" key="1">
    <citation type="journal article" date="2015" name="BMC Genomics">
        <title>Insights from the genome of Ophiocordyceps polyrhachis-furcata to pathogenicity and host specificity in insect fungi.</title>
        <authorList>
            <person name="Wichadakul D."/>
            <person name="Kobmoo N."/>
            <person name="Ingsriswang S."/>
            <person name="Tangphatsornruang S."/>
            <person name="Chantasingh D."/>
            <person name="Luangsa-ard J.J."/>
            <person name="Eurwilaichitr L."/>
        </authorList>
    </citation>
    <scope>NUCLEOTIDE SEQUENCE [LARGE SCALE GENOMIC DNA]</scope>
    <source>
        <strain evidence="3 4">BCC 54312</strain>
    </source>
</reference>
<protein>
    <submittedName>
        <fullName evidence="3">Uncharacterized protein</fullName>
    </submittedName>
</protein>
<sequence length="116" mass="12132">MQLSAALPAVLISLAAATALPTVNDLSPRGLPGQPNVAKGEGAPNIGRVFPKGPMNIPNAYGALSFGNSLRWANPPTAIHWSDAHPPVREEGHRELVPPHLGRGGDQPPHLRGGHQ</sequence>
<organism evidence="3 4">
    <name type="scientific">Ophiocordyceps polyrhachis-furcata BCC 54312</name>
    <dbReference type="NCBI Taxonomy" id="1330021"/>
    <lineage>
        <taxon>Eukaryota</taxon>
        <taxon>Fungi</taxon>
        <taxon>Dikarya</taxon>
        <taxon>Ascomycota</taxon>
        <taxon>Pezizomycotina</taxon>
        <taxon>Sordariomycetes</taxon>
        <taxon>Hypocreomycetidae</taxon>
        <taxon>Hypocreales</taxon>
        <taxon>Ophiocordycipitaceae</taxon>
        <taxon>Ophiocordyceps</taxon>
    </lineage>
</organism>
<dbReference type="AlphaFoldDB" id="A0A367LMI6"/>
<feature type="region of interest" description="Disordered" evidence="1">
    <location>
        <begin position="83"/>
        <end position="116"/>
    </location>
</feature>
<proteinExistence type="predicted"/>
<name>A0A367LMI6_9HYPO</name>
<dbReference type="OrthoDB" id="10307043at2759"/>
<accession>A0A367LMI6</accession>
<dbReference type="EMBL" id="LKCN02000002">
    <property type="protein sequence ID" value="RCI15597.1"/>
    <property type="molecule type" value="Genomic_DNA"/>
</dbReference>
<evidence type="ECO:0000313" key="4">
    <source>
        <dbReference type="Proteomes" id="UP000253664"/>
    </source>
</evidence>
<feature type="compositionally biased region" description="Basic and acidic residues" evidence="1">
    <location>
        <begin position="83"/>
        <end position="97"/>
    </location>
</feature>